<dbReference type="CDD" id="cd03808">
    <property type="entry name" value="GT4_CapM-like"/>
    <property type="match status" value="1"/>
</dbReference>
<dbReference type="Gene3D" id="3.40.50.2000">
    <property type="entry name" value="Glycogen Phosphorylase B"/>
    <property type="match status" value="2"/>
</dbReference>
<keyword evidence="4" id="KW-1185">Reference proteome</keyword>
<dbReference type="AlphaFoldDB" id="A0A517SQN6"/>
<evidence type="ECO:0000313" key="4">
    <source>
        <dbReference type="Proteomes" id="UP000315003"/>
    </source>
</evidence>
<sequence length="401" mass="45084">MRIAHLITRMIIGGAQENTLFNCLDLVRDFGDDCLLVTGPSLGPEGDLLSRSGYTEGVNELPEQSRGGQFEIRQVDSLRRNIHPLNDWKAYRALKQIIRDYRPDVVHTHSAKAGLLGRIAAWSLKVPVVVHTIHGAPFHDFQPKPAREFFRRCERFAAGHCHHMISVADAMTDLMVSTKVAPATKFTTISSGMEVDPFLNADQHRQRVRESFGIQPDEVVVGKIARLFHLKGHDDLITSAVDVVKQCPQTRFLLVGDGILRHELEQRLESLGLRERFIFAGLLPPHQVCEMIGAMDILVHTSLREGLARALPQALIAGKPAVSYDVDGAREVVISDVTGKLIPARDCQQLSAALIDLINDSEKRQRLGREGQRRFEKQFRHQYMTEQIRALYEHLAATHRT</sequence>
<gene>
    <name evidence="3" type="primary">neoD_2</name>
    <name evidence="3" type="ORF">SV7mr_09310</name>
</gene>
<dbReference type="EMBL" id="CP036272">
    <property type="protein sequence ID" value="QDT58438.1"/>
    <property type="molecule type" value="Genomic_DNA"/>
</dbReference>
<evidence type="ECO:0000259" key="2">
    <source>
        <dbReference type="Pfam" id="PF13579"/>
    </source>
</evidence>
<name>A0A517SQN6_9BACT</name>
<dbReference type="Pfam" id="PF00534">
    <property type="entry name" value="Glycos_transf_1"/>
    <property type="match status" value="1"/>
</dbReference>
<organism evidence="3 4">
    <name type="scientific">Stieleria bergensis</name>
    <dbReference type="NCBI Taxonomy" id="2528025"/>
    <lineage>
        <taxon>Bacteria</taxon>
        <taxon>Pseudomonadati</taxon>
        <taxon>Planctomycetota</taxon>
        <taxon>Planctomycetia</taxon>
        <taxon>Pirellulales</taxon>
        <taxon>Pirellulaceae</taxon>
        <taxon>Stieleria</taxon>
    </lineage>
</organism>
<dbReference type="RefSeq" id="WP_145269596.1">
    <property type="nucleotide sequence ID" value="NZ_CP036272.1"/>
</dbReference>
<dbReference type="GO" id="GO:0102319">
    <property type="term" value="F:2-deoxystreptamine N-acetyl-D-glucosaminyltransferase activity"/>
    <property type="evidence" value="ECO:0007669"/>
    <property type="project" value="UniProtKB-EC"/>
</dbReference>
<dbReference type="InterPro" id="IPR001296">
    <property type="entry name" value="Glyco_trans_1"/>
</dbReference>
<dbReference type="SUPFAM" id="SSF53756">
    <property type="entry name" value="UDP-Glycosyltransferase/glycogen phosphorylase"/>
    <property type="match status" value="1"/>
</dbReference>
<proteinExistence type="predicted"/>
<evidence type="ECO:0000313" key="3">
    <source>
        <dbReference type="EMBL" id="QDT58438.1"/>
    </source>
</evidence>
<dbReference type="PANTHER" id="PTHR12526">
    <property type="entry name" value="GLYCOSYLTRANSFERASE"/>
    <property type="match status" value="1"/>
</dbReference>
<accession>A0A517SQN6</accession>
<keyword evidence="3" id="KW-0808">Transferase</keyword>
<feature type="domain" description="Glycosyl transferase family 1" evidence="1">
    <location>
        <begin position="206"/>
        <end position="373"/>
    </location>
</feature>
<feature type="domain" description="Glycosyltransferase subfamily 4-like N-terminal" evidence="2">
    <location>
        <begin position="47"/>
        <end position="191"/>
    </location>
</feature>
<protein>
    <submittedName>
        <fullName evidence="3">2-deoxystreptamine N-acetyl-D-glucosaminyltransferase</fullName>
        <ecNumber evidence="3">2.4.1.283</ecNumber>
    </submittedName>
</protein>
<dbReference type="EC" id="2.4.1.283" evidence="3"/>
<keyword evidence="3" id="KW-0328">Glycosyltransferase</keyword>
<reference evidence="3 4" key="1">
    <citation type="submission" date="2019-02" db="EMBL/GenBank/DDBJ databases">
        <title>Deep-cultivation of Planctomycetes and their phenomic and genomic characterization uncovers novel biology.</title>
        <authorList>
            <person name="Wiegand S."/>
            <person name="Jogler M."/>
            <person name="Boedeker C."/>
            <person name="Pinto D."/>
            <person name="Vollmers J."/>
            <person name="Rivas-Marin E."/>
            <person name="Kohn T."/>
            <person name="Peeters S.H."/>
            <person name="Heuer A."/>
            <person name="Rast P."/>
            <person name="Oberbeckmann S."/>
            <person name="Bunk B."/>
            <person name="Jeske O."/>
            <person name="Meyerdierks A."/>
            <person name="Storesund J.E."/>
            <person name="Kallscheuer N."/>
            <person name="Luecker S."/>
            <person name="Lage O.M."/>
            <person name="Pohl T."/>
            <person name="Merkel B.J."/>
            <person name="Hornburger P."/>
            <person name="Mueller R.-W."/>
            <person name="Bruemmer F."/>
            <person name="Labrenz M."/>
            <person name="Spormann A.M."/>
            <person name="Op den Camp H."/>
            <person name="Overmann J."/>
            <person name="Amann R."/>
            <person name="Jetten M.S.M."/>
            <person name="Mascher T."/>
            <person name="Medema M.H."/>
            <person name="Devos D.P."/>
            <person name="Kaster A.-K."/>
            <person name="Ovreas L."/>
            <person name="Rohde M."/>
            <person name="Galperin M.Y."/>
            <person name="Jogler C."/>
        </authorList>
    </citation>
    <scope>NUCLEOTIDE SEQUENCE [LARGE SCALE GENOMIC DNA]</scope>
    <source>
        <strain evidence="3 4">SV_7m_r</strain>
    </source>
</reference>
<dbReference type="OrthoDB" id="9806653at2"/>
<dbReference type="PANTHER" id="PTHR12526:SF630">
    <property type="entry name" value="GLYCOSYLTRANSFERASE"/>
    <property type="match status" value="1"/>
</dbReference>
<dbReference type="Proteomes" id="UP000315003">
    <property type="component" value="Chromosome"/>
</dbReference>
<dbReference type="InterPro" id="IPR028098">
    <property type="entry name" value="Glyco_trans_4-like_N"/>
</dbReference>
<dbReference type="Pfam" id="PF13579">
    <property type="entry name" value="Glyco_trans_4_4"/>
    <property type="match status" value="1"/>
</dbReference>
<evidence type="ECO:0000259" key="1">
    <source>
        <dbReference type="Pfam" id="PF00534"/>
    </source>
</evidence>